<feature type="compositionally biased region" description="Basic and acidic residues" evidence="1">
    <location>
        <begin position="3240"/>
        <end position="3253"/>
    </location>
</feature>
<feature type="region of interest" description="Disordered" evidence="1">
    <location>
        <begin position="1764"/>
        <end position="1788"/>
    </location>
</feature>
<feature type="compositionally biased region" description="Basic and acidic residues" evidence="1">
    <location>
        <begin position="2845"/>
        <end position="2857"/>
    </location>
</feature>
<evidence type="ECO:0000313" key="3">
    <source>
        <dbReference type="Proteomes" id="UP000007494"/>
    </source>
</evidence>
<dbReference type="GO" id="GO:0003723">
    <property type="term" value="F:RNA binding"/>
    <property type="evidence" value="ECO:0007669"/>
    <property type="project" value="TreeGrafter"/>
</dbReference>
<feature type="region of interest" description="Disordered" evidence="1">
    <location>
        <begin position="1855"/>
        <end position="1900"/>
    </location>
</feature>
<dbReference type="eggNOG" id="ENOG502QZ8I">
    <property type="taxonomic scope" value="Eukaryota"/>
</dbReference>
<organism evidence="2 3">
    <name type="scientific">Neospora caninum (strain Liverpool)</name>
    <dbReference type="NCBI Taxonomy" id="572307"/>
    <lineage>
        <taxon>Eukaryota</taxon>
        <taxon>Sar</taxon>
        <taxon>Alveolata</taxon>
        <taxon>Apicomplexa</taxon>
        <taxon>Conoidasida</taxon>
        <taxon>Coccidia</taxon>
        <taxon>Eucoccidiorida</taxon>
        <taxon>Eimeriorina</taxon>
        <taxon>Sarcocystidae</taxon>
        <taxon>Neospora</taxon>
    </lineage>
</organism>
<feature type="compositionally biased region" description="Low complexity" evidence="1">
    <location>
        <begin position="54"/>
        <end position="74"/>
    </location>
</feature>
<feature type="region of interest" description="Disordered" evidence="1">
    <location>
        <begin position="3560"/>
        <end position="3782"/>
    </location>
</feature>
<feature type="compositionally biased region" description="Basic and acidic residues" evidence="1">
    <location>
        <begin position="461"/>
        <end position="490"/>
    </location>
</feature>
<dbReference type="VEuPathDB" id="ToxoDB:NCLIV_046340"/>
<dbReference type="OMA" id="ESSEDWW"/>
<dbReference type="InterPro" id="IPR026736">
    <property type="entry name" value="Virilizer"/>
</dbReference>
<feature type="compositionally biased region" description="Acidic residues" evidence="1">
    <location>
        <begin position="2749"/>
        <end position="2764"/>
    </location>
</feature>
<feature type="compositionally biased region" description="Polar residues" evidence="1">
    <location>
        <begin position="2077"/>
        <end position="2086"/>
    </location>
</feature>
<dbReference type="PANTHER" id="PTHR23185:SF0">
    <property type="entry name" value="PROTEIN VIRILIZER HOMOLOG"/>
    <property type="match status" value="1"/>
</dbReference>
<dbReference type="Proteomes" id="UP000007494">
    <property type="component" value="Chromosome X"/>
</dbReference>
<feature type="region of interest" description="Disordered" evidence="1">
    <location>
        <begin position="912"/>
        <end position="963"/>
    </location>
</feature>
<feature type="compositionally biased region" description="Low complexity" evidence="1">
    <location>
        <begin position="3654"/>
        <end position="3688"/>
    </location>
</feature>
<feature type="compositionally biased region" description="Low complexity" evidence="1">
    <location>
        <begin position="3757"/>
        <end position="3779"/>
    </location>
</feature>
<feature type="region of interest" description="Disordered" evidence="1">
    <location>
        <begin position="3476"/>
        <end position="3505"/>
    </location>
</feature>
<feature type="compositionally biased region" description="Acidic residues" evidence="1">
    <location>
        <begin position="560"/>
        <end position="571"/>
    </location>
</feature>
<feature type="compositionally biased region" description="Basic and acidic residues" evidence="1">
    <location>
        <begin position="598"/>
        <end position="608"/>
    </location>
</feature>
<feature type="compositionally biased region" description="Low complexity" evidence="1">
    <location>
        <begin position="1775"/>
        <end position="1788"/>
    </location>
</feature>
<dbReference type="PANTHER" id="PTHR23185">
    <property type="entry name" value="PROTEIN VIRILIZER HOMOLOG"/>
    <property type="match status" value="1"/>
</dbReference>
<feature type="region of interest" description="Disordered" evidence="1">
    <location>
        <begin position="3234"/>
        <end position="3273"/>
    </location>
</feature>
<feature type="compositionally biased region" description="Polar residues" evidence="1">
    <location>
        <begin position="654"/>
        <end position="684"/>
    </location>
</feature>
<name>F0VLS3_NEOCL</name>
<feature type="region of interest" description="Disordered" evidence="1">
    <location>
        <begin position="2077"/>
        <end position="2098"/>
    </location>
</feature>
<feature type="region of interest" description="Disordered" evidence="1">
    <location>
        <begin position="2741"/>
        <end position="2767"/>
    </location>
</feature>
<feature type="compositionally biased region" description="Gly residues" evidence="1">
    <location>
        <begin position="3928"/>
        <end position="3948"/>
    </location>
</feature>
<feature type="compositionally biased region" description="Basic and acidic residues" evidence="1">
    <location>
        <begin position="848"/>
        <end position="867"/>
    </location>
</feature>
<dbReference type="OrthoDB" id="371833at2759"/>
<dbReference type="GO" id="GO:0036396">
    <property type="term" value="C:RNA N6-methyladenosine methyltransferase complex"/>
    <property type="evidence" value="ECO:0007669"/>
    <property type="project" value="TreeGrafter"/>
</dbReference>
<feature type="region of interest" description="Disordered" evidence="1">
    <location>
        <begin position="1"/>
        <end position="23"/>
    </location>
</feature>
<sequence length="4056" mass="420671">MLQPHPRGTKGAQQNAAPGLSGLSSGALGLSGAAGLGSTGPFLPPPSRHHNGVSHASSQPHAAAASSSSLPAQAAHAHGGLRAVGTAAAVGLPGSGGAFVPSYASSLYAGHHAGAASTAKGSRHMHGHAMGAASVGNHLATPLQAGAAYAVHPALELLELQKNAQMAAKQTGAPPDAGLVIVGVHHLVHPAPDEDAPLASGSLSPQRDAGEDFVDVLEFPDHAVSLRHVLLLGPGEKIHPNVDFEGQSDPAPADCEIRAFARVLPVVSEYTATARKGRPTAQYRLLQPNEAVAAEAEARAAQAAEGAKPIPWTVLEIERTGARSEAETDADDVAVDQIIVCGKYRTLSVVLFGHVLDGSTSKASYIADINARVGRPAASPSFVDVPAPVAGLARRPSRLASPLAPGASSAALPVLLGLHGLPGERAVAAGALLNALVKSALLGPIGENLEAWLSEAKAASKKADARREDADSGELGSKEKRHEKREEDGLHGGCGGAPETPGTGDAQGGSESPVEGTLKRKRQTGSEGVQAREEREGADEAADPKGRGAAPNSDAGNACSEEDVLMGDGDDQGERGRTEEKAADSRRARDEEMDAADSDPRDRERDGDCLSVDQESEMADAKKGETKRDERGPRGTEDEKGKGAGASASDASDTQRAGESPSAQSGTVSESQRADQSGDATSRLCNEEPSDDGIGAPSVRAGTVVLQKHREDGGGYSTPRNRSGAETKRGGCPWPSSLAVDIPSAPFWVESLQLVSRLFSGFVSSPDVPLASAFAPALCAAGPFSPELLLLLAASSCGALEALVLGPKAREARRLALARGRGPRWGEARQGEMGVGEKTAVLETADEEGLKETGARSGTEKQLKEAGDGFSENRLSETSCAGGDAADIAAKLLGLDGRVRCALAEARATWEARAAGGRRGRSGAKSEPVRGDALPLEEGRAPGEMKHEAKRRTEERLDDPEASPRKVFFSDAQVKEEEVNNASTACETVASGARSSAAAGAPASLFVSFLCPSSAAGGAGAVGGNSLLLLVLKLLRRLALLRETARLLVAEGAVELLMSILVESPILPGRCGQGRRPAERTENGEREKRDADLAKEAGQEKIAARGWRVRVEALKSLLVLVSHVEGMERFLGWVSSTQNRSEGGSRALVQRHLPLDLGSCGSLSPSSRRKFAFPSAMLRVGDEENRVIFRLCLVRAQPPPRQRPGERGRAGSTQVQSHEGWQPRVDGDATWRLRGPPERKLCGVVCLRGCICVQDRGETGEASDLAPSSSPPVPEGAGTGEAGDLKQEEEEKQASLYSRFLQALASHLSFSRYHLKRLAAVLLSRVKAYYLLASLQQVTVSLLRPSPSASSSSSCSSFLSSLSFAGPRTHSDGLGATGPGDAHLLRLLCRERGATSTVQQFLLDKGDSWVSVAADTIEAVNLQLLHQTLPASAIAASRDERAEVELSWPLTPSRPWSAAALVVCSRPSLPLHLQRFLQARLAVASFAVLAQCLYTRLSLVLCPSTADLRLFSSLRSVLLLFLRATNGALFLASNVDATQALLFHLEATGHALLSRCALLPDPLNSEDQPLSLSLKQHLLALATPLTSHPPHRPLSALGFALGPARLAFTSPAARSPLECMRALLAACRGGEDLEAAAGPLDWLSFLGPAEQGFIEGLLPTKKEEEAAVMAMHVATSTRLHLAALALLDRFLETPLFTSWRKPQTSGKGAGEMRIDVDTLAALESMAGTPGGRQAVAAAFRLRHADVFLAMLLVDTVALLTEDPRGDKSEAASPLSRGPGSGPCRASSGSGGSAWNASASLLRSSGLSVELLAGLRSLALLAWQLVVEDDYASFLLPCGPLLLVALRPLALLSAEVSGDEEQEDGRPLAATGGAEDGRPGAAENRKNRQEDGRGETEDESFGALAGQAQASSFVKVETHCGLETLLRGDRELRLKIVSLYEALLPLYVSSDQTAASLPSPSSLLMSTAPLPSPPSPRALVDSIRCLDAPCALRVLQAAAASGAGPAGPGAPVGRLGSSTAPVAGAAGPGAGTGPNAGPGGRASPAVVFGGIDGGQGIELIDVAWGTEVTAAPCASKKGQTVPATSAPGTPEAWEVEGDTPPQVAPLSALLAARLLTLYVRRCPHVLLFAGPEEIEYFLSSEDGQDAAVGPASGKDARDDGTQFLAKLAVEDDGDEDVAAWGSDRLDRDGLGPIERSLLAVLKQRTQAPEAESAEEASGCVKESLYARVGLANGVPTHPGLGLFLLSADGQKALVSCLARCVALLEPPAGNLATMADWQVQGPSMHAWLQARQQTLPLVRALLMLLYNVLHGLTRPVADEEDTAGYRNLDLLQLLLLLTARLFAMGDWVGGAAWEAEARAVAAGGEWGPNQPSGATHAKRRGRGGGSRSLAEQQLDAENLALPRDDVGARVEESAKCSAGQAASHVPFPRLLPPFFFPPLSPSPDANSPAGPSASDAGAAARTARWLTGVEALGHGDTCLQVRLCLAWCCRLFFLWFQNFRESQAFLVKHLIRFGAAALPSLQQASLLLLTSLASFASILPAAPHSFHLLPSPRRPPICGGGVTPLELAGAAAEAKRDREKVADSRNKRGNACQLSATVAAMLPPTVTLSARVLSLLDMCALDWRVEPEKAEGAEEDSDRSGAKAGKGLCGAILGGGRGGKPDPESRPLYFCCEIDLTDEIAAAVSSSSSSLGAAAVFGCLSMGDEGIVPMEDCGTAGKTRPGDDEDEDIADVYRLLKETLWGGSAAPAGPEDEKDGAAPDDDDDKNEVSSLRRWMRENEAIRVEELVVLVSVVTRAAVSSSAALHSLGAHAAAQLAAHRFPVYSLLFECMDTLLDSVLLQFAQDEERRRSAEGREKTSKTQPTAAEEPEGESNRDGEDAELDSGDAGANGDSGEVFAFVPSSRALEAARCLCRLLLFIEHLVALQAKASSTALPELERLVALPSTRLLQVCLALLSSSALLAAAGETGDSLAAARATSSGKSEKLGGQDASAGVNGESRQSRSVKAVSQALLRCAIRLATNIVVSYQRLVDSAREVVESREAFPAYQENEQKAVEVPNHLAVIRKIAEAVCLLCNRDDAHALGLQTLGLALGFLVTLGAHPFTLLTASFDLPQHSTEAVLMPLRAGQAELTAVAAGANSALQLGGLLGKIVGHTRTAAQHPEDRSSHLWLGLADRLLLLVNLLLTHAAHPVAPLFALLQPGNQAGSCPWDLAPETEAREGGRGDEVVDDLDIYADLQPAETRPRSETEDGRAQDTSRSPCRAQAGKLEPKEDPRTALLRPLHSALETLLSQCQLFLAAQASRASHAKKLGEERLRLADLEKSKRMRLLAQQAVALLAKTEETEKRIFMIKLEPPPLLLEGAAFLSVTSSRFPGLRECLFWGGEDAFLWDIVAHCDVGFNISVRRANSLTDPLLPVPAAQPVRDHSLRLVLDAALAARALESSEDWWSAVSLEAIACEGQSPAPLAGAAQAAGDATAVGGSGAREAGGSAGASEDGRERKGAQDSDAAQLPAWLSDPLVRFHQAVSVPAPVDCASGSLPPPAAPGRAPGYGATAQGAFPSATAGAAGGTGPGRGVVAQGAGTGRSHEGPAADPFRSRTKSSSRAPSKHVDDYEAAVPGGLTFQKKPAAIPPPPPPDVSAVPSREVSPQGEDGSAGQGPALAAGAVPQPGAGASPPTGGAGAQGSQAAPASLHSPGPQAFAPGAPLHKGQGPFSKGTEDVEGDEQPDGPQAPPPGPGTLHQPHGVLEGDPSSQSTYSAVQSESIPQVPSQQQPSPFPQQLQPAAAGFAVSATPRPALVGPGGPGAGGVGSVGSLPGRAVVGDSLGPMFAPGGAPGLQASHQAFPASQLPASGLQHVAAGPFLPQPGVVPRGGGAPGAGLVGEAALGLSVHPGTHPGVTVQPHGGAPQQIPSSSFPLGHHAGFLPPHLSGDPGAGAYGLPGQGTARGLGPVGDPGRPEAAARDREGLHASGSDTLGALPGGPTSVPGRPAGGVGAEEQGLDAVPGWKEFAADGLRENMDVAKLAQHPELLKDPRIKSRFMRLLSRHEQIKNLFRMLGLDV</sequence>
<accession>F0VLS3</accession>
<evidence type="ECO:0000313" key="2">
    <source>
        <dbReference type="EMBL" id="CBZ54201.1"/>
    </source>
</evidence>
<feature type="region of interest" description="Disordered" evidence="1">
    <location>
        <begin position="1198"/>
        <end position="1232"/>
    </location>
</feature>
<feature type="region of interest" description="Disordered" evidence="1">
    <location>
        <begin position="38"/>
        <end position="74"/>
    </location>
</feature>
<dbReference type="EMBL" id="FR823391">
    <property type="protein sequence ID" value="CBZ54201.1"/>
    <property type="molecule type" value="Genomic_DNA"/>
</dbReference>
<feature type="compositionally biased region" description="Low complexity" evidence="1">
    <location>
        <begin position="3476"/>
        <end position="3491"/>
    </location>
</feature>
<feature type="compositionally biased region" description="Basic and acidic residues" evidence="1">
    <location>
        <begin position="937"/>
        <end position="955"/>
    </location>
</feature>
<feature type="compositionally biased region" description="Basic and acidic residues" evidence="1">
    <location>
        <begin position="572"/>
        <end position="590"/>
    </location>
</feature>
<dbReference type="GeneID" id="13442132"/>
<feature type="region of interest" description="Disordered" evidence="1">
    <location>
        <begin position="1071"/>
        <end position="1095"/>
    </location>
</feature>
<feature type="region of interest" description="Disordered" evidence="1">
    <location>
        <begin position="845"/>
        <end position="875"/>
    </location>
</feature>
<feature type="region of interest" description="Disordered" evidence="1">
    <location>
        <begin position="3914"/>
        <end position="3994"/>
    </location>
</feature>
<reference evidence="3" key="1">
    <citation type="journal article" date="2012" name="PLoS Pathog.">
        <title>Comparative genomics of the apicomplexan parasites Toxoplasma gondii and Neospora caninum: Coccidia differing in host range and transmission strategy.</title>
        <authorList>
            <person name="Reid A.J."/>
            <person name="Vermont S.J."/>
            <person name="Cotton J.A."/>
            <person name="Harris D."/>
            <person name="Hill-Cawthorne G.A."/>
            <person name="Konen-Waisman S."/>
            <person name="Latham S.M."/>
            <person name="Mourier T."/>
            <person name="Norton R."/>
            <person name="Quail M.A."/>
            <person name="Sanders M."/>
            <person name="Shanmugam D."/>
            <person name="Sohal A."/>
            <person name="Wasmuth J.D."/>
            <person name="Brunk B."/>
            <person name="Grigg M.E."/>
            <person name="Howard J.C."/>
            <person name="Parkinson J."/>
            <person name="Roos D.S."/>
            <person name="Trees A.J."/>
            <person name="Berriman M."/>
            <person name="Pain A."/>
            <person name="Wastling J.M."/>
        </authorList>
    </citation>
    <scope>NUCLEOTIDE SEQUENCE [LARGE SCALE GENOMIC DNA]</scope>
    <source>
        <strain evidence="3">Liverpool</strain>
    </source>
</reference>
<feature type="compositionally biased region" description="Basic and acidic residues" evidence="1">
    <location>
        <begin position="619"/>
        <end position="642"/>
    </location>
</feature>
<feature type="region of interest" description="Disordered" evidence="1">
    <location>
        <begin position="460"/>
        <end position="730"/>
    </location>
</feature>
<feature type="region of interest" description="Disordered" evidence="1">
    <location>
        <begin position="2845"/>
        <end position="2887"/>
    </location>
</feature>
<protein>
    <submittedName>
        <fullName evidence="2">Uncharacterized protein</fullName>
    </submittedName>
</protein>
<feature type="compositionally biased region" description="Basic and acidic residues" evidence="1">
    <location>
        <begin position="3492"/>
        <end position="3501"/>
    </location>
</feature>
<gene>
    <name evidence="2" type="ORF">NCLIV_046340</name>
</gene>
<dbReference type="RefSeq" id="XP_003884232.1">
    <property type="nucleotide sequence ID" value="XM_003884183.1"/>
</dbReference>
<feature type="compositionally biased region" description="Basic and acidic residues" evidence="1">
    <location>
        <begin position="1874"/>
        <end position="1894"/>
    </location>
</feature>
<keyword evidence="3" id="KW-1185">Reference proteome</keyword>
<evidence type="ECO:0000256" key="1">
    <source>
        <dbReference type="SAM" id="MobiDB-lite"/>
    </source>
</evidence>
<feature type="compositionally biased region" description="Basic and acidic residues" evidence="1">
    <location>
        <begin position="3951"/>
        <end position="3963"/>
    </location>
</feature>
<dbReference type="InParanoid" id="F0VLS3"/>
<feature type="region of interest" description="Disordered" evidence="1">
    <location>
        <begin position="2362"/>
        <end position="2388"/>
    </location>
</feature>
<proteinExistence type="predicted"/>
<feature type="compositionally biased region" description="Polar residues" evidence="1">
    <location>
        <begin position="3747"/>
        <end position="3756"/>
    </location>
</feature>
<feature type="compositionally biased region" description="Basic and acidic residues" evidence="1">
    <location>
        <begin position="1076"/>
        <end position="1095"/>
    </location>
</feature>
<feature type="region of interest" description="Disordered" evidence="1">
    <location>
        <begin position="1260"/>
        <end position="1289"/>
    </location>
</feature>